<accession>A0A101SKK4</accession>
<name>A0A101SKK4_9ACTN</name>
<proteinExistence type="predicted"/>
<sequence>MVCRGAVADGAVGWVSGAAAASRRMSVGTSCPRARPVDRDGAVAEDEDRCASEPVVVGRVYSDVGSSRPETVGFSGADAACARSPPCRSSATALSPPPTRATAVATTARRWFFFQRASCRRRAARPGGADCAGATDCAGARDGVGGAVGTLSGVGDGTGRAATVRPPEVTGAMSGA</sequence>
<evidence type="ECO:0000313" key="1">
    <source>
        <dbReference type="EMBL" id="KUN75927.1"/>
    </source>
</evidence>
<keyword evidence="2" id="KW-1185">Reference proteome</keyword>
<evidence type="ECO:0000313" key="2">
    <source>
        <dbReference type="Proteomes" id="UP000052982"/>
    </source>
</evidence>
<dbReference type="STRING" id="1943.AQJ64_40340"/>
<gene>
    <name evidence="1" type="ORF">AQJ64_40340</name>
</gene>
<dbReference type="EMBL" id="LMWW01000072">
    <property type="protein sequence ID" value="KUN75927.1"/>
    <property type="molecule type" value="Genomic_DNA"/>
</dbReference>
<protein>
    <submittedName>
        <fullName evidence="1">Uncharacterized protein</fullName>
    </submittedName>
</protein>
<dbReference type="Proteomes" id="UP000052982">
    <property type="component" value="Unassembled WGS sequence"/>
</dbReference>
<reference evidence="1 2" key="1">
    <citation type="submission" date="2015-10" db="EMBL/GenBank/DDBJ databases">
        <title>Draft genome sequence of Streptomyces griseoruber DSM 40281, type strain for the species Streptomyces griseoruber.</title>
        <authorList>
            <person name="Ruckert C."/>
            <person name="Winkler A."/>
            <person name="Kalinowski J."/>
            <person name="Kampfer P."/>
            <person name="Glaeser S."/>
        </authorList>
    </citation>
    <scope>NUCLEOTIDE SEQUENCE [LARGE SCALE GENOMIC DNA]</scope>
    <source>
        <strain evidence="1 2">DSM 40281</strain>
    </source>
</reference>
<organism evidence="1 2">
    <name type="scientific">Streptomyces griseoruber</name>
    <dbReference type="NCBI Taxonomy" id="1943"/>
    <lineage>
        <taxon>Bacteria</taxon>
        <taxon>Bacillati</taxon>
        <taxon>Actinomycetota</taxon>
        <taxon>Actinomycetes</taxon>
        <taxon>Kitasatosporales</taxon>
        <taxon>Streptomycetaceae</taxon>
        <taxon>Streptomyces</taxon>
    </lineage>
</organism>
<comment type="caution">
    <text evidence="1">The sequence shown here is derived from an EMBL/GenBank/DDBJ whole genome shotgun (WGS) entry which is preliminary data.</text>
</comment>
<dbReference type="AlphaFoldDB" id="A0A101SKK4"/>